<dbReference type="GO" id="GO:0016491">
    <property type="term" value="F:oxidoreductase activity"/>
    <property type="evidence" value="ECO:0007669"/>
    <property type="project" value="UniProtKB-KW"/>
</dbReference>
<comment type="similarity">
    <text evidence="1">Belongs to the LDH2/MDH2 oxidoreductase family.</text>
</comment>
<organism evidence="3 4">
    <name type="scientific">gamma proteobacterium HTCC2207</name>
    <dbReference type="NCBI Taxonomy" id="314287"/>
    <lineage>
        <taxon>Bacteria</taxon>
        <taxon>Pseudomonadati</taxon>
        <taxon>Pseudomonadota</taxon>
        <taxon>Gammaproteobacteria</taxon>
        <taxon>Cellvibrionales</taxon>
        <taxon>Porticoccaceae</taxon>
        <taxon>SAR92 clade</taxon>
    </lineage>
</organism>
<proteinExistence type="inferred from homology"/>
<dbReference type="eggNOG" id="COG2055">
    <property type="taxonomic scope" value="Bacteria"/>
</dbReference>
<accession>Q1YQC0</accession>
<dbReference type="HOGENOM" id="CLU_040452_0_0_6"/>
<comment type="caution">
    <text evidence="3">The sequence shown here is derived from an EMBL/GenBank/DDBJ whole genome shotgun (WGS) entry which is preliminary data.</text>
</comment>
<dbReference type="AlphaFoldDB" id="Q1YQC0"/>
<reference evidence="3 4" key="1">
    <citation type="submission" date="2006-03" db="EMBL/GenBank/DDBJ databases">
        <authorList>
            <person name="Giovannoni S.J."/>
            <person name="Cho J.-C."/>
            <person name="Ferriera S."/>
            <person name="Johnson J."/>
            <person name="Kravitz S."/>
            <person name="Halpern A."/>
            <person name="Remington K."/>
            <person name="Beeson K."/>
            <person name="Tran B."/>
            <person name="Rogers Y.-H."/>
            <person name="Friedman R."/>
            <person name="Venter J.C."/>
        </authorList>
    </citation>
    <scope>NUCLEOTIDE SEQUENCE [LARGE SCALE GENOMIC DNA]</scope>
    <source>
        <strain evidence="3 4">HTCC2207</strain>
    </source>
</reference>
<dbReference type="PANTHER" id="PTHR11091:SF0">
    <property type="entry name" value="MALATE DEHYDROGENASE"/>
    <property type="match status" value="1"/>
</dbReference>
<dbReference type="InterPro" id="IPR003767">
    <property type="entry name" value="Malate/L-lactate_DH-like"/>
</dbReference>
<dbReference type="SUPFAM" id="SSF89733">
    <property type="entry name" value="L-sulfolactate dehydrogenase-like"/>
    <property type="match status" value="1"/>
</dbReference>
<dbReference type="PANTHER" id="PTHR11091">
    <property type="entry name" value="OXIDOREDUCTASE-RELATED"/>
    <property type="match status" value="1"/>
</dbReference>
<dbReference type="InterPro" id="IPR043143">
    <property type="entry name" value="Mal/L-sulf/L-lact_DH-like_NADP"/>
</dbReference>
<keyword evidence="2" id="KW-0560">Oxidoreductase</keyword>
<evidence type="ECO:0000313" key="4">
    <source>
        <dbReference type="Proteomes" id="UP000005555"/>
    </source>
</evidence>
<keyword evidence="4" id="KW-1185">Reference proteome</keyword>
<evidence type="ECO:0000256" key="1">
    <source>
        <dbReference type="ARBA" id="ARBA00006056"/>
    </source>
</evidence>
<sequence length="340" mass="35717">MTDLTLSEAEIQQLVEQCLIANGCNTDNAEALGRTIASAERDGSASHGLFRMPGYIASLRSGKVNGNANPTVTRISPAVVKVDGDHGYAPLALEKGRAALIEAARENGIAAMALVNVHHFASLWVEVEPIAEAGLVAMAFTTYKPAVVPAGAKTPLFGTNPMCFGWPRGDKPPLVFDQASASMARGEVMIAARDGHPVPMGTGVDAEGNQTTDAQKIIDGGALLPFGGHKGSTIAMMIELLVAGLTGMDFSYEAQKNDNNDGGPPNGGEFMLAIDPNRFGDAEGWLNHSEDFLQRLAGMEGAHMPGNRRYANRAKSAAEGIMISAKTHASCIEFINTAGQ</sequence>
<dbReference type="STRING" id="314287.GB2207_00080"/>
<evidence type="ECO:0000313" key="3">
    <source>
        <dbReference type="EMBL" id="EAS46323.1"/>
    </source>
</evidence>
<name>Q1YQC0_9GAMM</name>
<dbReference type="Pfam" id="PF02615">
    <property type="entry name" value="Ldh_2"/>
    <property type="match status" value="1"/>
</dbReference>
<dbReference type="Proteomes" id="UP000005555">
    <property type="component" value="Unassembled WGS sequence"/>
</dbReference>
<protein>
    <submittedName>
        <fullName evidence="3">Hypothetical oxidoreductase yiaK</fullName>
    </submittedName>
</protein>
<dbReference type="OrthoDB" id="9769447at2"/>
<dbReference type="InterPro" id="IPR043144">
    <property type="entry name" value="Mal/L-sulf/L-lact_DH-like_ah"/>
</dbReference>
<dbReference type="Gene3D" id="3.30.1370.60">
    <property type="entry name" value="Hypothetical oxidoreductase yiak, domain 2"/>
    <property type="match status" value="1"/>
</dbReference>
<evidence type="ECO:0000256" key="2">
    <source>
        <dbReference type="ARBA" id="ARBA00023002"/>
    </source>
</evidence>
<dbReference type="Gene3D" id="1.10.1530.10">
    <property type="match status" value="1"/>
</dbReference>
<dbReference type="InterPro" id="IPR036111">
    <property type="entry name" value="Mal/L-sulfo/L-lacto_DH-like_sf"/>
</dbReference>
<gene>
    <name evidence="3" type="ORF">GB2207_00080</name>
</gene>
<dbReference type="EMBL" id="AAPI01000007">
    <property type="protein sequence ID" value="EAS46323.1"/>
    <property type="molecule type" value="Genomic_DNA"/>
</dbReference>